<organism evidence="1 2">
    <name type="scientific">Acer saccharum</name>
    <name type="common">Sugar maple</name>
    <dbReference type="NCBI Taxonomy" id="4024"/>
    <lineage>
        <taxon>Eukaryota</taxon>
        <taxon>Viridiplantae</taxon>
        <taxon>Streptophyta</taxon>
        <taxon>Embryophyta</taxon>
        <taxon>Tracheophyta</taxon>
        <taxon>Spermatophyta</taxon>
        <taxon>Magnoliopsida</taxon>
        <taxon>eudicotyledons</taxon>
        <taxon>Gunneridae</taxon>
        <taxon>Pentapetalae</taxon>
        <taxon>rosids</taxon>
        <taxon>malvids</taxon>
        <taxon>Sapindales</taxon>
        <taxon>Sapindaceae</taxon>
        <taxon>Hippocastanoideae</taxon>
        <taxon>Acereae</taxon>
        <taxon>Acer</taxon>
    </lineage>
</organism>
<gene>
    <name evidence="1" type="ORF">LWI29_030490</name>
</gene>
<proteinExistence type="predicted"/>
<sequence length="94" mass="10622">MDSTEYAIHALLTHCGGPCVDISFEMLMWKCGYRRYWTVFSTRLKDDVVVGVLILCGKNVNAVFDAAIKAVLQPPKPKKQNKKIEDLLCSLIDF</sequence>
<dbReference type="Proteomes" id="UP001168877">
    <property type="component" value="Unassembled WGS sequence"/>
</dbReference>
<reference evidence="1" key="2">
    <citation type="submission" date="2023-06" db="EMBL/GenBank/DDBJ databases">
        <authorList>
            <person name="Swenson N.G."/>
            <person name="Wegrzyn J.L."/>
            <person name="Mcevoy S.L."/>
        </authorList>
    </citation>
    <scope>NUCLEOTIDE SEQUENCE</scope>
    <source>
        <strain evidence="1">NS2018</strain>
        <tissue evidence="1">Leaf</tissue>
    </source>
</reference>
<name>A0AA39SDN8_ACESA</name>
<dbReference type="AlphaFoldDB" id="A0AA39SDN8"/>
<evidence type="ECO:0000313" key="2">
    <source>
        <dbReference type="Proteomes" id="UP001168877"/>
    </source>
</evidence>
<reference evidence="1" key="1">
    <citation type="journal article" date="2022" name="Plant J.">
        <title>Strategies of tolerance reflected in two North American maple genomes.</title>
        <authorList>
            <person name="McEvoy S.L."/>
            <person name="Sezen U.U."/>
            <person name="Trouern-Trend A."/>
            <person name="McMahon S.M."/>
            <person name="Schaberg P.G."/>
            <person name="Yang J."/>
            <person name="Wegrzyn J.L."/>
            <person name="Swenson N.G."/>
        </authorList>
    </citation>
    <scope>NUCLEOTIDE SEQUENCE</scope>
    <source>
        <strain evidence="1">NS2018</strain>
    </source>
</reference>
<accession>A0AA39SDN8</accession>
<protein>
    <submittedName>
        <fullName evidence="1">Uncharacterized protein</fullName>
    </submittedName>
</protein>
<keyword evidence="2" id="KW-1185">Reference proteome</keyword>
<comment type="caution">
    <text evidence="1">The sequence shown here is derived from an EMBL/GenBank/DDBJ whole genome shotgun (WGS) entry which is preliminary data.</text>
</comment>
<dbReference type="EMBL" id="JAUESC010000382">
    <property type="protein sequence ID" value="KAK0587880.1"/>
    <property type="molecule type" value="Genomic_DNA"/>
</dbReference>
<evidence type="ECO:0000313" key="1">
    <source>
        <dbReference type="EMBL" id="KAK0587880.1"/>
    </source>
</evidence>